<dbReference type="PANTHER" id="PTHR47331">
    <property type="entry name" value="PHD-TYPE DOMAIN-CONTAINING PROTEIN"/>
    <property type="match status" value="1"/>
</dbReference>
<dbReference type="Gene3D" id="3.30.420.10">
    <property type="entry name" value="Ribonuclease H-like superfamily/Ribonuclease H"/>
    <property type="match status" value="1"/>
</dbReference>
<dbReference type="GO" id="GO:0003676">
    <property type="term" value="F:nucleic acid binding"/>
    <property type="evidence" value="ECO:0007669"/>
    <property type="project" value="InterPro"/>
</dbReference>
<protein>
    <recommendedName>
        <fullName evidence="2">CCHC-type domain-containing protein</fullName>
    </recommendedName>
</protein>
<name>A0A9P1IB45_9PELO</name>
<dbReference type="InterPro" id="IPR008042">
    <property type="entry name" value="Retrotrans_Pao"/>
</dbReference>
<dbReference type="InterPro" id="IPR036397">
    <property type="entry name" value="RNaseH_sf"/>
</dbReference>
<feature type="domain" description="CCHC-type" evidence="2">
    <location>
        <begin position="412"/>
        <end position="428"/>
    </location>
</feature>
<dbReference type="InterPro" id="IPR001878">
    <property type="entry name" value="Znf_CCHC"/>
</dbReference>
<dbReference type="InterPro" id="IPR043502">
    <property type="entry name" value="DNA/RNA_pol_sf"/>
</dbReference>
<accession>A0A9P1IB45</accession>
<dbReference type="InterPro" id="IPR008737">
    <property type="entry name" value="DUF1758"/>
</dbReference>
<feature type="domain" description="CCHC-type" evidence="2">
    <location>
        <begin position="380"/>
        <end position="396"/>
    </location>
</feature>
<reference evidence="3" key="1">
    <citation type="submission" date="2022-11" db="EMBL/GenBank/DDBJ databases">
        <authorList>
            <person name="Kikuchi T."/>
        </authorList>
    </citation>
    <scope>NUCLEOTIDE SEQUENCE</scope>
    <source>
        <strain evidence="3">PS1010</strain>
    </source>
</reference>
<dbReference type="Pfam" id="PF05585">
    <property type="entry name" value="DUF1758"/>
    <property type="match status" value="1"/>
</dbReference>
<dbReference type="Pfam" id="PF05380">
    <property type="entry name" value="Peptidase_A17"/>
    <property type="match status" value="1"/>
</dbReference>
<feature type="region of interest" description="Disordered" evidence="1">
    <location>
        <begin position="459"/>
        <end position="490"/>
    </location>
</feature>
<dbReference type="Proteomes" id="UP001152747">
    <property type="component" value="Unassembled WGS sequence"/>
</dbReference>
<dbReference type="OrthoDB" id="5875526at2759"/>
<evidence type="ECO:0000313" key="4">
    <source>
        <dbReference type="Proteomes" id="UP001152747"/>
    </source>
</evidence>
<dbReference type="PANTHER" id="PTHR47331:SF5">
    <property type="entry name" value="RIBONUCLEASE H"/>
    <property type="match status" value="1"/>
</dbReference>
<dbReference type="InterPro" id="IPR043128">
    <property type="entry name" value="Rev_trsase/Diguanyl_cyclase"/>
</dbReference>
<sequence>MPEASIEHLYAKMTQWAVSVKEKTKELEKMVKEAAKEDEPTKKVEAKITAATNTLDRKNAHLNLSIEGFVEEVDRMQNIATVDKETMKKGIQDASKFLAGGEEAVASATELLEYWKLQKDETADNTTTNQVNNTQVMERLPQQGTNLSNLPKVKIPDFQGEATKFKNFWHLYEDTIEKSNISKMMKFMYLQSFLKGPALKLIQRFEISEENYDPAIKLLKERYQNEEYITVSLSEKLQSATAKSKKIVDQQNLFDEIYTIIQQLETYGESINNRLMKQLIISKFEIEIREKIIRQRDEAKELGEEWSTTMLLKKIEAILDRERRIHIALGKQEEPHTKKEDIGAETKSQSNQENAKKSASKNPHTHTNGKKSNFVPKKVVCKLCDQEGHNVFKCDKYPTPKEKRELMKTKTLCWNCLGTEHNSKDCKSKYKCQHCNSNHHTSLCLKENRNERNIKEKVTNEAPHSSHNNVCTNQVKPNQTDGKIFSRDQKLPTPGTIQTLSIEAYNAKTKSWEKITAFLDNGSTNSYISRNIANDWDLRKERSIEFSMQTFGKEPEKQNMDVTRIMVKDNKGSIKELEVLVATTLTGKISKTKLSPEDLHHIKQLNIQINEEIENTVSTPDLAIGADYLTCVYQGESIPLPSGMHLTPTIFGATLTGKPQGRQENNYEILYNNVAIPENQVMEMEYEKLAAEEFTGTTEEEKQLEDERVRKEFHETIKYKDGKYSVRLPKKPNIKEKLSSNFGIALRRLQSTQKQHNQQTLEEIAKIFKQQETAGIIERVVDWQATEGHYNPHQAVLTPEKITTTVRLVIDGSAHHKNQPSLNDMLFRGPLAIPELNKLFMRFRSGETVILSDIEKAFLMVYLEEEDRDYTRVLWLKDFNKPATKDNLIVYRFTRVIFGLISSPFLLAETIIHHLRSTKHPMAEEIIQNIYVDNLVITTDEQDAKKLKEIQTATKDVFKEMSMNIREFLTNNEQLEKMIAPEDKTKVTEMKFLGVTWCSKQDLLKIQCIIKPTTKCSKRTVSRTIGTIFDPQGILVPILLPLKVFLAKLWENNFNWEQELPSDLQMEWENIIENIKNFEKNIPRKIFHKSDKNNLVVFTDASKYAYACCVYVQNKYGNHLAFAKSKLKQPKTNWTIPKLELAGLKLGVEAMKIVVDAMQIGNIPVNKITIFSDSQIVLGWIKAAPGKKEVGQFVFNRIMDIRKDVENIENQKIDVEFGHVNTTQNPADLASRGCTPIGMTDIWFNGPQFLQLEPSKWPEANNMFKPNDEMGELENIHINFANTIEQADDQMAFDCDKTLNLSKQIRIVAYANRFIRRCLKNSAESTKQKIFRKIPELDIEEPKTNILEANEMNNAEIMFIRDQQQAISIKEIKKAKNLNLKLDENGLLRCHGRLANSELPRNAREPIFIGNKSRLFRFGDCHIDPFLP</sequence>
<dbReference type="Gene3D" id="3.10.10.10">
    <property type="entry name" value="HIV Type 1 Reverse Transcriptase, subunit A, domain 1"/>
    <property type="match status" value="1"/>
</dbReference>
<evidence type="ECO:0000259" key="2">
    <source>
        <dbReference type="SMART" id="SM00343"/>
    </source>
</evidence>
<dbReference type="GO" id="GO:0006259">
    <property type="term" value="P:DNA metabolic process"/>
    <property type="evidence" value="ECO:0007669"/>
    <property type="project" value="UniProtKB-ARBA"/>
</dbReference>
<evidence type="ECO:0000256" key="1">
    <source>
        <dbReference type="SAM" id="MobiDB-lite"/>
    </source>
</evidence>
<feature type="compositionally biased region" description="Basic and acidic residues" evidence="1">
    <location>
        <begin position="329"/>
        <end position="344"/>
    </location>
</feature>
<dbReference type="SUPFAM" id="SSF56672">
    <property type="entry name" value="DNA/RNA polymerases"/>
    <property type="match status" value="1"/>
</dbReference>
<dbReference type="GO" id="GO:0008270">
    <property type="term" value="F:zinc ion binding"/>
    <property type="evidence" value="ECO:0007669"/>
    <property type="project" value="InterPro"/>
</dbReference>
<dbReference type="Pfam" id="PF00078">
    <property type="entry name" value="RVT_1"/>
    <property type="match status" value="1"/>
</dbReference>
<dbReference type="InterPro" id="IPR000477">
    <property type="entry name" value="RT_dom"/>
</dbReference>
<proteinExistence type="predicted"/>
<keyword evidence="4" id="KW-1185">Reference proteome</keyword>
<comment type="caution">
    <text evidence="3">The sequence shown here is derived from an EMBL/GenBank/DDBJ whole genome shotgun (WGS) entry which is preliminary data.</text>
</comment>
<dbReference type="Pfam" id="PF03564">
    <property type="entry name" value="DUF1759"/>
    <property type="match status" value="1"/>
</dbReference>
<organism evidence="3 4">
    <name type="scientific">Caenorhabditis angaria</name>
    <dbReference type="NCBI Taxonomy" id="860376"/>
    <lineage>
        <taxon>Eukaryota</taxon>
        <taxon>Metazoa</taxon>
        <taxon>Ecdysozoa</taxon>
        <taxon>Nematoda</taxon>
        <taxon>Chromadorea</taxon>
        <taxon>Rhabditida</taxon>
        <taxon>Rhabditina</taxon>
        <taxon>Rhabditomorpha</taxon>
        <taxon>Rhabditoidea</taxon>
        <taxon>Rhabditidae</taxon>
        <taxon>Peloderinae</taxon>
        <taxon>Caenorhabditis</taxon>
    </lineage>
</organism>
<evidence type="ECO:0000313" key="3">
    <source>
        <dbReference type="EMBL" id="CAI5441495.1"/>
    </source>
</evidence>
<gene>
    <name evidence="3" type="ORF">CAMP_LOCUS4132</name>
</gene>
<dbReference type="EMBL" id="CANHGI010000002">
    <property type="protein sequence ID" value="CAI5441495.1"/>
    <property type="molecule type" value="Genomic_DNA"/>
</dbReference>
<dbReference type="Gene3D" id="3.30.70.270">
    <property type="match status" value="1"/>
</dbReference>
<dbReference type="SMART" id="SM00343">
    <property type="entry name" value="ZnF_C2HC"/>
    <property type="match status" value="2"/>
</dbReference>
<dbReference type="InterPro" id="IPR005312">
    <property type="entry name" value="DUF1759"/>
</dbReference>
<feature type="region of interest" description="Disordered" evidence="1">
    <location>
        <begin position="329"/>
        <end position="372"/>
    </location>
</feature>
<feature type="compositionally biased region" description="Polar residues" evidence="1">
    <location>
        <begin position="462"/>
        <end position="481"/>
    </location>
</feature>